<evidence type="ECO:0000256" key="7">
    <source>
        <dbReference type="ARBA" id="ARBA00023315"/>
    </source>
</evidence>
<keyword evidence="5 11" id="KW-1133">Transmembrane helix</keyword>
<comment type="catalytic activity">
    <reaction evidence="8">
        <text>a glycerophospholipid + a 1,2-diacyl-sn-glycerol = a monoacylglycerophospholipid + a triacyl-sn-glycerol</text>
        <dbReference type="Rhea" id="RHEA:14057"/>
        <dbReference type="ChEBI" id="CHEBI:17815"/>
        <dbReference type="ChEBI" id="CHEBI:64615"/>
        <dbReference type="ChEBI" id="CHEBI:136912"/>
        <dbReference type="ChEBI" id="CHEBI:136913"/>
        <dbReference type="EC" id="2.3.1.158"/>
    </reaction>
</comment>
<dbReference type="EC" id="2.3.1.158" evidence="9"/>
<reference evidence="12" key="1">
    <citation type="submission" date="2019-09" db="EMBL/GenBank/DDBJ databases">
        <title>Draft genome information of white flower Hibiscus syriacus.</title>
        <authorList>
            <person name="Kim Y.-M."/>
        </authorList>
    </citation>
    <scope>NUCLEOTIDE SEQUENCE [LARGE SCALE GENOMIC DNA]</scope>
    <source>
        <strain evidence="12">YM2019G1</strain>
    </source>
</reference>
<dbReference type="EMBL" id="VEPZ02000866">
    <property type="protein sequence ID" value="KAE8715216.1"/>
    <property type="molecule type" value="Genomic_DNA"/>
</dbReference>
<dbReference type="GO" id="GO:0016020">
    <property type="term" value="C:membrane"/>
    <property type="evidence" value="ECO:0007669"/>
    <property type="project" value="UniProtKB-SubCell"/>
</dbReference>
<dbReference type="GO" id="GO:0019432">
    <property type="term" value="P:triglyceride biosynthetic process"/>
    <property type="evidence" value="ECO:0007669"/>
    <property type="project" value="UniProtKB-ARBA"/>
</dbReference>
<dbReference type="PANTHER" id="PTHR11440">
    <property type="entry name" value="LECITHIN-CHOLESTEROL ACYLTRANSFERASE-RELATED"/>
    <property type="match status" value="1"/>
</dbReference>
<keyword evidence="3" id="KW-0808">Transferase</keyword>
<evidence type="ECO:0000256" key="10">
    <source>
        <dbReference type="SAM" id="MobiDB-lite"/>
    </source>
</evidence>
<keyword evidence="7 12" id="KW-0012">Acyltransferase</keyword>
<dbReference type="Gene3D" id="3.40.50.1820">
    <property type="entry name" value="alpha/beta hydrolase"/>
    <property type="match status" value="1"/>
</dbReference>
<organism evidence="12 13">
    <name type="scientific">Hibiscus syriacus</name>
    <name type="common">Rose of Sharon</name>
    <dbReference type="NCBI Taxonomy" id="106335"/>
    <lineage>
        <taxon>Eukaryota</taxon>
        <taxon>Viridiplantae</taxon>
        <taxon>Streptophyta</taxon>
        <taxon>Embryophyta</taxon>
        <taxon>Tracheophyta</taxon>
        <taxon>Spermatophyta</taxon>
        <taxon>Magnoliopsida</taxon>
        <taxon>eudicotyledons</taxon>
        <taxon>Gunneridae</taxon>
        <taxon>Pentapetalae</taxon>
        <taxon>rosids</taxon>
        <taxon>malvids</taxon>
        <taxon>Malvales</taxon>
        <taxon>Malvaceae</taxon>
        <taxon>Malvoideae</taxon>
        <taxon>Hibiscus</taxon>
    </lineage>
</organism>
<dbReference type="InterPro" id="IPR029058">
    <property type="entry name" value="AB_hydrolase_fold"/>
</dbReference>
<protein>
    <recommendedName>
        <fullName evidence="9">phospholipid:diacylglycerol acyltransferase</fullName>
        <ecNumber evidence="9">2.3.1.158</ecNumber>
    </recommendedName>
</protein>
<feature type="compositionally biased region" description="Basic residues" evidence="10">
    <location>
        <begin position="1"/>
        <end position="12"/>
    </location>
</feature>
<feature type="compositionally biased region" description="Basic and acidic residues" evidence="10">
    <location>
        <begin position="33"/>
        <end position="45"/>
    </location>
</feature>
<evidence type="ECO:0000256" key="5">
    <source>
        <dbReference type="ARBA" id="ARBA00022989"/>
    </source>
</evidence>
<keyword evidence="13" id="KW-1185">Reference proteome</keyword>
<keyword evidence="6 11" id="KW-0472">Membrane</keyword>
<name>A0A6A3BDY0_HIBSY</name>
<dbReference type="GO" id="GO:0046027">
    <property type="term" value="F:phospholipid:diacylglycerol acyltransferase activity"/>
    <property type="evidence" value="ECO:0007669"/>
    <property type="project" value="UniProtKB-EC"/>
</dbReference>
<dbReference type="InterPro" id="IPR003386">
    <property type="entry name" value="LACT/PDAT_acylTrfase"/>
</dbReference>
<evidence type="ECO:0000256" key="1">
    <source>
        <dbReference type="ARBA" id="ARBA00004167"/>
    </source>
</evidence>
<dbReference type="SUPFAM" id="SSF53474">
    <property type="entry name" value="alpha/beta-Hydrolases"/>
    <property type="match status" value="1"/>
</dbReference>
<dbReference type="OrthoDB" id="190846at2759"/>
<comment type="similarity">
    <text evidence="2">Belongs to the AB hydrolase superfamily. Lipase family.</text>
</comment>
<keyword evidence="4 11" id="KW-0812">Transmembrane</keyword>
<sequence>MTLLRRRRRHFSKNSNPQKKTEESVNGYDDFSDENKRKPPVKIDEEPPPPKVSRLDTWFWFMGCVCVTWWFILLLYSSLPASFPKYVMEAITGPFPDPPGVKLRKQGLTAKHPVVFVPAPMTGGLELWEGRKCAQGLFRKRLWGGTFSEGYKRPQCWVEHMSLDSETGLDPIGIRVRPVSGLVGADDLASGYFVWATLVSNLARIGYEEKSMYMVAYDWRLSFQNTEVRDGTLSRIKSHIERMVATSGGQKAVIVPHSMGALYFLHFMKWVEAPAPMGGGGGPDWCSKHIKAVVNIAAPFLGVPKAVALLFSAEAKDISVARAIAPGFLENYIFQLQTLQHVMRLSRSWDSTMSMIPRGGNTIWGGLDWSPDEGYSCGRKRETENGTGITDLARVRSVVSQTRSANYGRIISFGKDVAKAPSYDIERTDFRGAVKGHSAANRTCRDSWTEYHGMGLGGIKGVANYKIYTAESTVELLRFVAPKMMARGAAHFSYGIANKLDDPKYKHYKYWSNPLETTLPNSPEMEIFSFYGVGLPTERAYVYKFSASECYIPFRIDTSADDEATCLKDGVYSVDGDETVPVISAGFMCAKGWNGKTRFNPSGIRTYIREYRHSPLLKLRKGRGTLSGAHINIMGNFALIEDVIRIAAGALGEDLGGNRVHSNIFKWSEKINLEL</sequence>
<evidence type="ECO:0000313" key="12">
    <source>
        <dbReference type="EMBL" id="KAE8715216.1"/>
    </source>
</evidence>
<comment type="caution">
    <text evidence="12">The sequence shown here is derived from an EMBL/GenBank/DDBJ whole genome shotgun (WGS) entry which is preliminary data.</text>
</comment>
<proteinExistence type="inferred from homology"/>
<evidence type="ECO:0000256" key="3">
    <source>
        <dbReference type="ARBA" id="ARBA00022679"/>
    </source>
</evidence>
<evidence type="ECO:0000256" key="6">
    <source>
        <dbReference type="ARBA" id="ARBA00023136"/>
    </source>
</evidence>
<evidence type="ECO:0000256" key="8">
    <source>
        <dbReference type="ARBA" id="ARBA00051335"/>
    </source>
</evidence>
<dbReference type="Pfam" id="PF02450">
    <property type="entry name" value="LCAT"/>
    <property type="match status" value="2"/>
</dbReference>
<evidence type="ECO:0000256" key="11">
    <source>
        <dbReference type="SAM" id="Phobius"/>
    </source>
</evidence>
<evidence type="ECO:0000256" key="2">
    <source>
        <dbReference type="ARBA" id="ARBA00010701"/>
    </source>
</evidence>
<feature type="transmembrane region" description="Helical" evidence="11">
    <location>
        <begin position="58"/>
        <end position="79"/>
    </location>
</feature>
<comment type="subcellular location">
    <subcellularLocation>
        <location evidence="1">Membrane</location>
        <topology evidence="1">Single-pass membrane protein</topology>
    </subcellularLocation>
</comment>
<gene>
    <name evidence="12" type="ORF">F3Y22_tig00110186pilonHSYRG00171</name>
</gene>
<dbReference type="FunFam" id="3.40.50.1820:FF:000160">
    <property type="entry name" value="Phospholipid:diacylglycerol acyltransferase 1"/>
    <property type="match status" value="1"/>
</dbReference>
<dbReference type="Proteomes" id="UP000436088">
    <property type="component" value="Unassembled WGS sequence"/>
</dbReference>
<feature type="region of interest" description="Disordered" evidence="10">
    <location>
        <begin position="1"/>
        <end position="49"/>
    </location>
</feature>
<dbReference type="AlphaFoldDB" id="A0A6A3BDY0"/>
<evidence type="ECO:0000313" key="13">
    <source>
        <dbReference type="Proteomes" id="UP000436088"/>
    </source>
</evidence>
<evidence type="ECO:0000256" key="9">
    <source>
        <dbReference type="ARBA" id="ARBA00066405"/>
    </source>
</evidence>
<evidence type="ECO:0000256" key="4">
    <source>
        <dbReference type="ARBA" id="ARBA00022692"/>
    </source>
</evidence>
<dbReference type="GO" id="GO:0008374">
    <property type="term" value="F:O-acyltransferase activity"/>
    <property type="evidence" value="ECO:0007669"/>
    <property type="project" value="InterPro"/>
</dbReference>
<accession>A0A6A3BDY0</accession>